<reference evidence="2 3" key="1">
    <citation type="submission" date="2020-04" db="EMBL/GenBank/DDBJ databases">
        <title>Chromosome-level genome assembly of a cyprinid fish Onychostoma macrolepis by integration of Nanopore Sequencing, Bionano and Hi-C technology.</title>
        <authorList>
            <person name="Wang D."/>
        </authorList>
    </citation>
    <scope>NUCLEOTIDE SEQUENCE [LARGE SCALE GENOMIC DNA]</scope>
    <source>
        <strain evidence="2">SWU-2019</strain>
        <tissue evidence="2">Muscle</tissue>
    </source>
</reference>
<comment type="caution">
    <text evidence="2">The sequence shown here is derived from an EMBL/GenBank/DDBJ whole genome shotgun (WGS) entry which is preliminary data.</text>
</comment>
<protein>
    <recommendedName>
        <fullName evidence="1">Immunoglobulin domain-containing protein</fullName>
    </recommendedName>
</protein>
<dbReference type="PANTHER" id="PTHR21063:SF4">
    <property type="entry name" value="CD48 ANTIGEN-RELATED"/>
    <property type="match status" value="1"/>
</dbReference>
<dbReference type="PANTHER" id="PTHR21063">
    <property type="entry name" value="LFA-3"/>
    <property type="match status" value="1"/>
</dbReference>
<dbReference type="Gene3D" id="2.60.40.10">
    <property type="entry name" value="Immunoglobulins"/>
    <property type="match status" value="2"/>
</dbReference>
<evidence type="ECO:0000259" key="1">
    <source>
        <dbReference type="SMART" id="SM00409"/>
    </source>
</evidence>
<feature type="domain" description="Immunoglobulin" evidence="1">
    <location>
        <begin position="21"/>
        <end position="122"/>
    </location>
</feature>
<dbReference type="EMBL" id="JAAMOB010000022">
    <property type="protein sequence ID" value="KAF4097408.1"/>
    <property type="molecule type" value="Genomic_DNA"/>
</dbReference>
<organism evidence="2 3">
    <name type="scientific">Onychostoma macrolepis</name>
    <dbReference type="NCBI Taxonomy" id="369639"/>
    <lineage>
        <taxon>Eukaryota</taxon>
        <taxon>Metazoa</taxon>
        <taxon>Chordata</taxon>
        <taxon>Craniata</taxon>
        <taxon>Vertebrata</taxon>
        <taxon>Euteleostomi</taxon>
        <taxon>Actinopterygii</taxon>
        <taxon>Neopterygii</taxon>
        <taxon>Teleostei</taxon>
        <taxon>Ostariophysi</taxon>
        <taxon>Cypriniformes</taxon>
        <taxon>Cyprinidae</taxon>
        <taxon>Acrossocheilinae</taxon>
        <taxon>Onychostoma</taxon>
    </lineage>
</organism>
<sequence length="226" mass="25649">MTKCKCKCKCLLHSLDVETEKKTVSVMKGNSLTLKTGATEIQKDNEVLWTFGPQDIVIAQIHKQAGNSSYADDERFRDKLQLDHQTGDLTISNIRIAISGDYQMKITGSRTSKLKRFKVIVREDTQKITEGEPVHLQTGLTELQEDDQILWTFEDALIAKLNRESSENSVYNVNDERFRGRLGLDEQTGDLTITNTKSTDSGVYELQIKSSDEVSYKKFNVLVCFE</sequence>
<dbReference type="AlphaFoldDB" id="A0A7J6BR33"/>
<evidence type="ECO:0000313" key="3">
    <source>
        <dbReference type="Proteomes" id="UP000579812"/>
    </source>
</evidence>
<dbReference type="InterPro" id="IPR036179">
    <property type="entry name" value="Ig-like_dom_sf"/>
</dbReference>
<dbReference type="InterPro" id="IPR003599">
    <property type="entry name" value="Ig_sub"/>
</dbReference>
<dbReference type="InterPro" id="IPR013106">
    <property type="entry name" value="Ig_V-set"/>
</dbReference>
<keyword evidence="3" id="KW-1185">Reference proteome</keyword>
<feature type="domain" description="Immunoglobulin" evidence="1">
    <location>
        <begin position="123"/>
        <end position="224"/>
    </location>
</feature>
<name>A0A7J6BR33_9TELE</name>
<accession>A0A7J6BR33</accession>
<dbReference type="Proteomes" id="UP000579812">
    <property type="component" value="Unassembled WGS sequence"/>
</dbReference>
<dbReference type="InterPro" id="IPR013783">
    <property type="entry name" value="Ig-like_fold"/>
</dbReference>
<dbReference type="Pfam" id="PF07686">
    <property type="entry name" value="V-set"/>
    <property type="match status" value="1"/>
</dbReference>
<dbReference type="SMART" id="SM00409">
    <property type="entry name" value="IG"/>
    <property type="match status" value="2"/>
</dbReference>
<dbReference type="SUPFAM" id="SSF48726">
    <property type="entry name" value="Immunoglobulin"/>
    <property type="match status" value="2"/>
</dbReference>
<proteinExistence type="predicted"/>
<gene>
    <name evidence="2" type="ORF">G5714_021416</name>
</gene>
<evidence type="ECO:0000313" key="2">
    <source>
        <dbReference type="EMBL" id="KAF4097408.1"/>
    </source>
</evidence>